<dbReference type="OrthoDB" id="9812065at2"/>
<proteinExistence type="predicted"/>
<sequence>MRVRMGLGVLFICAAFMTGCQQGKVEKPVKHEKAEKQETVIKEELQEIPEKGDKEVSGDKVKEEAEIVLPAPLSGLYKDMVVEKLEYQPQPENEKNVYITFDDGPCKSTPQLLDVLRKLNVKATFFVTAQYGSEEEIIEWLKQIKAEGHTAGVHSYSHRYDEIYSSVEKYLADFKKMDDLIVKATGEHARLFRFPGGSNTGYNDSVREEIIKEMASRGMVYYDWNAYNGDCDGFTKAQMIEKAVKESSYREKSIVLMHNIPKREQVIETIPSIVKRLREKGYEFKALDGTVEPIQFIKEGEVAKPYISRRIRKSH</sequence>
<accession>A0A1I0EHA2</accession>
<dbReference type="PANTHER" id="PTHR10587:SF125">
    <property type="entry name" value="POLYSACCHARIDE DEACETYLASE YHEN-RELATED"/>
    <property type="match status" value="1"/>
</dbReference>
<keyword evidence="3" id="KW-1185">Reference proteome</keyword>
<protein>
    <submittedName>
        <fullName evidence="2">Peptidoglycan/xylan/chitin deacetylase, PgdA/CDA1 family</fullName>
    </submittedName>
</protein>
<feature type="domain" description="NodB homology" evidence="1">
    <location>
        <begin position="95"/>
        <end position="285"/>
    </location>
</feature>
<dbReference type="Gene3D" id="3.20.20.370">
    <property type="entry name" value="Glycoside hydrolase/deacetylase"/>
    <property type="match status" value="1"/>
</dbReference>
<dbReference type="AlphaFoldDB" id="A0A1I0EHA2"/>
<dbReference type="RefSeq" id="WP_092478505.1">
    <property type="nucleotide sequence ID" value="NZ_FOHN01000021.1"/>
</dbReference>
<dbReference type="PANTHER" id="PTHR10587">
    <property type="entry name" value="GLYCOSYL TRANSFERASE-RELATED"/>
    <property type="match status" value="1"/>
</dbReference>
<dbReference type="GO" id="GO:0005975">
    <property type="term" value="P:carbohydrate metabolic process"/>
    <property type="evidence" value="ECO:0007669"/>
    <property type="project" value="InterPro"/>
</dbReference>
<dbReference type="PROSITE" id="PS51257">
    <property type="entry name" value="PROKAR_LIPOPROTEIN"/>
    <property type="match status" value="1"/>
</dbReference>
<dbReference type="GO" id="GO:0016810">
    <property type="term" value="F:hydrolase activity, acting on carbon-nitrogen (but not peptide) bonds"/>
    <property type="evidence" value="ECO:0007669"/>
    <property type="project" value="InterPro"/>
</dbReference>
<evidence type="ECO:0000313" key="3">
    <source>
        <dbReference type="Proteomes" id="UP000199800"/>
    </source>
</evidence>
<dbReference type="PROSITE" id="PS51677">
    <property type="entry name" value="NODB"/>
    <property type="match status" value="1"/>
</dbReference>
<organism evidence="2 3">
    <name type="scientific">[Clostridium] polysaccharolyticum</name>
    <dbReference type="NCBI Taxonomy" id="29364"/>
    <lineage>
        <taxon>Bacteria</taxon>
        <taxon>Bacillati</taxon>
        <taxon>Bacillota</taxon>
        <taxon>Clostridia</taxon>
        <taxon>Lachnospirales</taxon>
        <taxon>Lachnospiraceae</taxon>
    </lineage>
</organism>
<dbReference type="STRING" id="29364.SAMN04487772_12118"/>
<evidence type="ECO:0000313" key="2">
    <source>
        <dbReference type="EMBL" id="SET44470.1"/>
    </source>
</evidence>
<dbReference type="InterPro" id="IPR011330">
    <property type="entry name" value="Glyco_hydro/deAcase_b/a-brl"/>
</dbReference>
<dbReference type="EMBL" id="FOHN01000021">
    <property type="protein sequence ID" value="SET44470.1"/>
    <property type="molecule type" value="Genomic_DNA"/>
</dbReference>
<name>A0A1I0EHA2_9FIRM</name>
<gene>
    <name evidence="2" type="ORF">SAMN04487772_12118</name>
</gene>
<dbReference type="InterPro" id="IPR002509">
    <property type="entry name" value="NODB_dom"/>
</dbReference>
<evidence type="ECO:0000259" key="1">
    <source>
        <dbReference type="PROSITE" id="PS51677"/>
    </source>
</evidence>
<dbReference type="CDD" id="cd10944">
    <property type="entry name" value="CE4_SmPgdA_like"/>
    <property type="match status" value="1"/>
</dbReference>
<dbReference type="Proteomes" id="UP000199800">
    <property type="component" value="Unassembled WGS sequence"/>
</dbReference>
<reference evidence="2 3" key="1">
    <citation type="submission" date="2016-10" db="EMBL/GenBank/DDBJ databases">
        <authorList>
            <person name="de Groot N.N."/>
        </authorList>
    </citation>
    <scope>NUCLEOTIDE SEQUENCE [LARGE SCALE GENOMIC DNA]</scope>
    <source>
        <strain evidence="2 3">DSM 1801</strain>
    </source>
</reference>
<dbReference type="InterPro" id="IPR050248">
    <property type="entry name" value="Polysacc_deacetylase_ArnD"/>
</dbReference>
<dbReference type="SUPFAM" id="SSF88713">
    <property type="entry name" value="Glycoside hydrolase/deacetylase"/>
    <property type="match status" value="1"/>
</dbReference>
<dbReference type="Pfam" id="PF01522">
    <property type="entry name" value="Polysacc_deac_1"/>
    <property type="match status" value="1"/>
</dbReference>